<dbReference type="InterPro" id="IPR001623">
    <property type="entry name" value="DnaJ_domain"/>
</dbReference>
<dbReference type="SMART" id="SM00271">
    <property type="entry name" value="DnaJ"/>
    <property type="match status" value="1"/>
</dbReference>
<evidence type="ECO:0000313" key="3">
    <source>
        <dbReference type="EMBL" id="GFS11664.1"/>
    </source>
</evidence>
<keyword evidence="1" id="KW-0472">Membrane</keyword>
<dbReference type="PROSITE" id="PS50076">
    <property type="entry name" value="DNAJ_2"/>
    <property type="match status" value="1"/>
</dbReference>
<gene>
    <name evidence="3" type="ORF">ElyMa_004839500</name>
</gene>
<organism evidence="3 4">
    <name type="scientific">Elysia marginata</name>
    <dbReference type="NCBI Taxonomy" id="1093978"/>
    <lineage>
        <taxon>Eukaryota</taxon>
        <taxon>Metazoa</taxon>
        <taxon>Spiralia</taxon>
        <taxon>Lophotrochozoa</taxon>
        <taxon>Mollusca</taxon>
        <taxon>Gastropoda</taxon>
        <taxon>Heterobranchia</taxon>
        <taxon>Euthyneura</taxon>
        <taxon>Panpulmonata</taxon>
        <taxon>Sacoglossa</taxon>
        <taxon>Placobranchoidea</taxon>
        <taxon>Plakobranchidae</taxon>
        <taxon>Elysia</taxon>
    </lineage>
</organism>
<accession>A0AAV4IPJ1</accession>
<dbReference type="InterPro" id="IPR052763">
    <property type="entry name" value="DnaJ_C4"/>
</dbReference>
<dbReference type="PANTHER" id="PTHR44825">
    <property type="match status" value="1"/>
</dbReference>
<dbReference type="PANTHER" id="PTHR44825:SF1">
    <property type="entry name" value="DNAJ HOMOLOG SUBFAMILY C MEMBER 4"/>
    <property type="match status" value="1"/>
</dbReference>
<evidence type="ECO:0000259" key="2">
    <source>
        <dbReference type="PROSITE" id="PS50076"/>
    </source>
</evidence>
<reference evidence="3 4" key="1">
    <citation type="journal article" date="2021" name="Elife">
        <title>Chloroplast acquisition without the gene transfer in kleptoplastic sea slugs, Plakobranchus ocellatus.</title>
        <authorList>
            <person name="Maeda T."/>
            <person name="Takahashi S."/>
            <person name="Yoshida T."/>
            <person name="Shimamura S."/>
            <person name="Takaki Y."/>
            <person name="Nagai Y."/>
            <person name="Toyoda A."/>
            <person name="Suzuki Y."/>
            <person name="Arimoto A."/>
            <person name="Ishii H."/>
            <person name="Satoh N."/>
            <person name="Nishiyama T."/>
            <person name="Hasebe M."/>
            <person name="Maruyama T."/>
            <person name="Minagawa J."/>
            <person name="Obokata J."/>
            <person name="Shigenobu S."/>
        </authorList>
    </citation>
    <scope>NUCLEOTIDE SEQUENCE [LARGE SCALE GENOMIC DNA]</scope>
</reference>
<dbReference type="Proteomes" id="UP000762676">
    <property type="component" value="Unassembled WGS sequence"/>
</dbReference>
<comment type="caution">
    <text evidence="3">The sequence shown here is derived from an EMBL/GenBank/DDBJ whole genome shotgun (WGS) entry which is preliminary data.</text>
</comment>
<feature type="domain" description="J" evidence="2">
    <location>
        <begin position="6"/>
        <end position="71"/>
    </location>
</feature>
<dbReference type="PRINTS" id="PR00625">
    <property type="entry name" value="JDOMAIN"/>
</dbReference>
<dbReference type="AlphaFoldDB" id="A0AAV4IPJ1"/>
<keyword evidence="1" id="KW-1133">Transmembrane helix</keyword>
<evidence type="ECO:0000313" key="4">
    <source>
        <dbReference type="Proteomes" id="UP000762676"/>
    </source>
</evidence>
<keyword evidence="1" id="KW-0812">Transmembrane</keyword>
<keyword evidence="4" id="KW-1185">Reference proteome</keyword>
<name>A0AAV4IPJ1_9GAST</name>
<dbReference type="SUPFAM" id="SSF46565">
    <property type="entry name" value="Chaperone J-domain"/>
    <property type="match status" value="1"/>
</dbReference>
<sequence>MSTTKNHYEVLGLGTNASKEDIRAAFLRKSKECHPDLNLSNPENHRQFVQVNEAYSVLSRPQERKRYDSVLNHNFSSAEPFPMHNDYYHYPRETPEEDWLKQSGLKEEYFRHNARQYNGNAGARKISNFHIVASCLVFMLTGIVFHIIAVKRSSEKHIQMLNDRDLKTHELWMNAKKAAKEFTPRELSQHLLDKQENQKDHVKR</sequence>
<dbReference type="Pfam" id="PF00226">
    <property type="entry name" value="DnaJ"/>
    <property type="match status" value="1"/>
</dbReference>
<feature type="transmembrane region" description="Helical" evidence="1">
    <location>
        <begin position="129"/>
        <end position="150"/>
    </location>
</feature>
<dbReference type="EMBL" id="BMAT01009686">
    <property type="protein sequence ID" value="GFS11664.1"/>
    <property type="molecule type" value="Genomic_DNA"/>
</dbReference>
<dbReference type="CDD" id="cd06257">
    <property type="entry name" value="DnaJ"/>
    <property type="match status" value="1"/>
</dbReference>
<proteinExistence type="predicted"/>
<dbReference type="Gene3D" id="1.10.287.110">
    <property type="entry name" value="DnaJ domain"/>
    <property type="match status" value="1"/>
</dbReference>
<evidence type="ECO:0000256" key="1">
    <source>
        <dbReference type="SAM" id="Phobius"/>
    </source>
</evidence>
<protein>
    <submittedName>
        <fullName evidence="3">DnaJ subfamily C member</fullName>
    </submittedName>
</protein>
<dbReference type="InterPro" id="IPR036869">
    <property type="entry name" value="J_dom_sf"/>
</dbReference>